<dbReference type="EC" id="3.4.21.53" evidence="9 10"/>
<keyword evidence="8 9" id="KW-0346">Stress response</keyword>
<comment type="catalytic activity">
    <reaction evidence="9 10 13">
        <text>Hydrolysis of proteins in presence of ATP.</text>
        <dbReference type="EC" id="3.4.21.53"/>
    </reaction>
</comment>
<dbReference type="SUPFAM" id="SSF54211">
    <property type="entry name" value="Ribosomal protein S5 domain 2-like"/>
    <property type="match status" value="1"/>
</dbReference>
<sequence>MTATRWLKNNYINDQSDPDDSRFEEILLSSVEGAKPAEENEEEFPIEADSSVTLPQTLPILPLRGLVVYPQTLVPLTIGQPRSIRLVDDVVSGNRMIGLVTAKNPELENPNPEDLYSIGTVGMVHRLFRAQDGTIRLLVQGLTRFKVLEFTQTEPYLQATVEKLPEETVEGLEIDALARNVRDQFEHIADMIPSIPRELVASISAIEDPLQTVYTIANFQRMELADAQDILEIDSVNEKLRKLVTILTRESEVLELGQKIQNEARSEIDKMQREYFLREQLKAIQKELGEADEQAADVEEFKKKIESAHMPEEVHTQAQRELDRLSRLPTAAAEYGVIRTYLDWLVSLPWATNTEDNLDIAHARDVLDHDHYGLKDIKERILEFLAVRKLRMERKDQFAQTPSEDKIRHEREGVILCFVGPPGVGKTSLGQSIARAMGRKFIRISLGGVRDEAEIRGHRRTYIGAMPGRILQAIRRVESHNPVFMLDEIDKLAFDFHGDPASALLEVLDPEQNTEFRDNYLEVAYDLSQVMFITTANTLETVPGPLLDRMEVIELAGYTEGEKVQIAHNYLLPRQLRENGLRPDEVSFTDEGLQTLIRQFTREAGVRSLEREIGAVCRKLATLITESKPIKTKIDANAVHEYLGRARFIETEEILRRTAVPGVATGLAWTAVGGEILFIEAIAMPGGHGFTITGSIGKVMQESAQAALSYVRSRSDELAIDPHFFEKNDIHLHIPAGAQPKDGPSAGVTIATALVSLITKRLVRADVGMTGEITLVGQVLPIGGLKDKILAAHRAGLKTILLPRDNEPDLEDLPEDVRKSMTFIPVNTIDDVLANALVSPDASPKKTSRKTTKRSKKADAEDSAA</sequence>
<dbReference type="InterPro" id="IPR020568">
    <property type="entry name" value="Ribosomal_Su5_D2-typ_SF"/>
</dbReference>
<evidence type="ECO:0000256" key="7">
    <source>
        <dbReference type="ARBA" id="ARBA00022840"/>
    </source>
</evidence>
<dbReference type="InterPro" id="IPR027065">
    <property type="entry name" value="Lon_Prtase"/>
</dbReference>
<evidence type="ECO:0000259" key="16">
    <source>
        <dbReference type="PROSITE" id="PS51786"/>
    </source>
</evidence>
<dbReference type="InterPro" id="IPR014721">
    <property type="entry name" value="Ribsml_uS5_D2-typ_fold_subgr"/>
</dbReference>
<feature type="binding site" evidence="9 12">
    <location>
        <begin position="420"/>
        <end position="427"/>
    </location>
    <ligand>
        <name>ATP</name>
        <dbReference type="ChEBI" id="CHEBI:30616"/>
    </ligand>
</feature>
<dbReference type="GO" id="GO:0004176">
    <property type="term" value="F:ATP-dependent peptidase activity"/>
    <property type="evidence" value="ECO:0007669"/>
    <property type="project" value="UniProtKB-UniRule"/>
</dbReference>
<proteinExistence type="evidence at transcript level"/>
<dbReference type="Gene3D" id="1.20.58.1480">
    <property type="match status" value="1"/>
</dbReference>
<evidence type="ECO:0000256" key="3">
    <source>
        <dbReference type="ARBA" id="ARBA00022670"/>
    </source>
</evidence>
<dbReference type="EMBL" id="DF967972">
    <property type="protein sequence ID" value="GAP14729.1"/>
    <property type="molecule type" value="Genomic_DNA"/>
</dbReference>
<dbReference type="Pfam" id="PF00004">
    <property type="entry name" value="AAA"/>
    <property type="match status" value="1"/>
</dbReference>
<feature type="domain" description="Lon N-terminal" evidence="17">
    <location>
        <begin position="58"/>
        <end position="251"/>
    </location>
</feature>
<dbReference type="SUPFAM" id="SSF88697">
    <property type="entry name" value="PUA domain-like"/>
    <property type="match status" value="1"/>
</dbReference>
<dbReference type="Gene3D" id="3.30.230.10">
    <property type="match status" value="1"/>
</dbReference>
<dbReference type="GO" id="GO:0005524">
    <property type="term" value="F:ATP binding"/>
    <property type="evidence" value="ECO:0007669"/>
    <property type="project" value="UniProtKB-UniRule"/>
</dbReference>
<evidence type="ECO:0000256" key="15">
    <source>
        <dbReference type="SAM" id="MobiDB-lite"/>
    </source>
</evidence>
<dbReference type="Pfam" id="PF02190">
    <property type="entry name" value="LON_substr_bdg"/>
    <property type="match status" value="1"/>
</dbReference>
<evidence type="ECO:0000256" key="9">
    <source>
        <dbReference type="HAMAP-Rule" id="MF_01973"/>
    </source>
</evidence>
<dbReference type="Gene3D" id="2.30.130.40">
    <property type="entry name" value="LON domain-like"/>
    <property type="match status" value="1"/>
</dbReference>
<dbReference type="GO" id="GO:0043565">
    <property type="term" value="F:sequence-specific DNA binding"/>
    <property type="evidence" value="ECO:0007669"/>
    <property type="project" value="UniProtKB-UniRule"/>
</dbReference>
<dbReference type="GO" id="GO:0004252">
    <property type="term" value="F:serine-type endopeptidase activity"/>
    <property type="evidence" value="ECO:0007669"/>
    <property type="project" value="UniProtKB-UniRule"/>
</dbReference>
<organism evidence="18">
    <name type="scientific">Longilinea arvoryzae</name>
    <dbReference type="NCBI Taxonomy" id="360412"/>
    <lineage>
        <taxon>Bacteria</taxon>
        <taxon>Bacillati</taxon>
        <taxon>Chloroflexota</taxon>
        <taxon>Anaerolineae</taxon>
        <taxon>Anaerolineales</taxon>
        <taxon>Anaerolineaceae</taxon>
        <taxon>Longilinea</taxon>
    </lineage>
</organism>
<reference evidence="18" key="1">
    <citation type="submission" date="2015-07" db="EMBL/GenBank/DDBJ databases">
        <title>Draft Genome Sequences of Anaerolinea thermolimosa IMO-1, Bellilinea caldifistulae GOMI-1, Leptolinea tardivitalis YMTK-2, Levilinea saccharolytica KIBI-1,Longilinea arvoryzae KOME-1, Previously Described as Members of the Anaerolineaceae (Chloroflexi).</title>
        <authorList>
            <person name="Sekiguchi Y."/>
            <person name="Ohashi A."/>
            <person name="Matsuura N."/>
            <person name="Tourlousse M.D."/>
        </authorList>
    </citation>
    <scope>NUCLEOTIDE SEQUENCE [LARGE SCALE GENOMIC DNA]</scope>
    <source>
        <strain evidence="18">KOME-1</strain>
    </source>
</reference>
<comment type="induction">
    <text evidence="9">By heat shock.</text>
</comment>
<dbReference type="GO" id="GO:0005737">
    <property type="term" value="C:cytoplasm"/>
    <property type="evidence" value="ECO:0007669"/>
    <property type="project" value="UniProtKB-SubCell"/>
</dbReference>
<dbReference type="NCBIfam" id="TIGR00763">
    <property type="entry name" value="lon"/>
    <property type="match status" value="1"/>
</dbReference>
<evidence type="ECO:0000259" key="17">
    <source>
        <dbReference type="PROSITE" id="PS51787"/>
    </source>
</evidence>
<dbReference type="PRINTS" id="PR00830">
    <property type="entry name" value="ENDOLAPTASE"/>
</dbReference>
<dbReference type="Pfam" id="PF05362">
    <property type="entry name" value="Lon_C"/>
    <property type="match status" value="1"/>
</dbReference>
<keyword evidence="5 9" id="KW-0378">Hydrolase</keyword>
<feature type="active site" evidence="9 11">
    <location>
        <position position="788"/>
    </location>
</feature>
<dbReference type="PROSITE" id="PS51787">
    <property type="entry name" value="LON_N"/>
    <property type="match status" value="1"/>
</dbReference>
<evidence type="ECO:0000256" key="6">
    <source>
        <dbReference type="ARBA" id="ARBA00022825"/>
    </source>
</evidence>
<dbReference type="PROSITE" id="PS01046">
    <property type="entry name" value="LON_SER"/>
    <property type="match status" value="1"/>
</dbReference>
<dbReference type="PANTHER" id="PTHR10046">
    <property type="entry name" value="ATP DEPENDENT LON PROTEASE FAMILY MEMBER"/>
    <property type="match status" value="1"/>
</dbReference>
<evidence type="ECO:0000256" key="4">
    <source>
        <dbReference type="ARBA" id="ARBA00022741"/>
    </source>
</evidence>
<feature type="region of interest" description="Disordered" evidence="15">
    <location>
        <begin position="838"/>
        <end position="865"/>
    </location>
</feature>
<dbReference type="GO" id="GO:0016887">
    <property type="term" value="F:ATP hydrolysis activity"/>
    <property type="evidence" value="ECO:0007669"/>
    <property type="project" value="UniProtKB-UniRule"/>
</dbReference>
<gene>
    <name evidence="9" type="primary">lon</name>
    <name evidence="18" type="ORF">LARV_02504</name>
</gene>
<dbReference type="STRING" id="360412.LARV_02504"/>
<dbReference type="HAMAP" id="MF_01973">
    <property type="entry name" value="lon_bact"/>
    <property type="match status" value="1"/>
</dbReference>
<dbReference type="InterPro" id="IPR003593">
    <property type="entry name" value="AAA+_ATPase"/>
</dbReference>
<protein>
    <recommendedName>
        <fullName evidence="9 10">Lon protease</fullName>
        <ecNumber evidence="9 10">3.4.21.53</ecNumber>
    </recommendedName>
    <alternativeName>
        <fullName evidence="9">ATP-dependent protease La</fullName>
    </alternativeName>
</protein>
<dbReference type="InterPro" id="IPR046336">
    <property type="entry name" value="Lon_prtase_N_sf"/>
</dbReference>
<dbReference type="Gene3D" id="3.40.50.300">
    <property type="entry name" value="P-loop containing nucleotide triphosphate hydrolases"/>
    <property type="match status" value="1"/>
</dbReference>
<evidence type="ECO:0000256" key="5">
    <source>
        <dbReference type="ARBA" id="ARBA00022801"/>
    </source>
</evidence>
<dbReference type="SMART" id="SM00382">
    <property type="entry name" value="AAA"/>
    <property type="match status" value="1"/>
</dbReference>
<evidence type="ECO:0000256" key="12">
    <source>
        <dbReference type="PIRSR" id="PIRSR001174-2"/>
    </source>
</evidence>
<feature type="compositionally biased region" description="Basic residues" evidence="15">
    <location>
        <begin position="846"/>
        <end position="856"/>
    </location>
</feature>
<dbReference type="InterPro" id="IPR027543">
    <property type="entry name" value="Lon_bac"/>
</dbReference>
<comment type="subunit">
    <text evidence="9 10">Homohexamer. Organized in a ring with a central cavity.</text>
</comment>
<evidence type="ECO:0000256" key="14">
    <source>
        <dbReference type="RuleBase" id="RU000591"/>
    </source>
</evidence>
<keyword evidence="6 9" id="KW-0720">Serine protease</keyword>
<dbReference type="Gene3D" id="1.10.8.60">
    <property type="match status" value="1"/>
</dbReference>
<dbReference type="InterPro" id="IPR003111">
    <property type="entry name" value="Lon_prtase_N"/>
</dbReference>
<dbReference type="OrthoDB" id="9803599at2"/>
<dbReference type="InterPro" id="IPR027417">
    <property type="entry name" value="P-loop_NTPase"/>
</dbReference>
<dbReference type="GO" id="GO:0034605">
    <property type="term" value="P:cellular response to heat"/>
    <property type="evidence" value="ECO:0007669"/>
    <property type="project" value="UniProtKB-UniRule"/>
</dbReference>
<keyword evidence="3 9" id="KW-0645">Protease</keyword>
<comment type="similarity">
    <text evidence="9 10 13 14">Belongs to the peptidase S16 family.</text>
</comment>
<evidence type="ECO:0000256" key="13">
    <source>
        <dbReference type="PROSITE-ProRule" id="PRU01122"/>
    </source>
</evidence>
<dbReference type="Gene3D" id="1.20.5.5270">
    <property type="match status" value="1"/>
</dbReference>
<dbReference type="RefSeq" id="WP_083522541.1">
    <property type="nucleotide sequence ID" value="NZ_DF967972.1"/>
</dbReference>
<comment type="function">
    <text evidence="9">ATP-dependent serine protease that mediates the selective degradation of mutant and abnormal proteins as well as certain short-lived regulatory proteins. Required for cellular homeostasis and for survival from DNA damage and developmental changes induced by stress. Degrades polypeptides processively to yield small peptide fragments that are 5 to 10 amino acids long. Binds to DNA in a double-stranded, site-specific manner.</text>
</comment>
<keyword evidence="4 9" id="KW-0547">Nucleotide-binding</keyword>
<keyword evidence="19" id="KW-1185">Reference proteome</keyword>
<dbReference type="InterPro" id="IPR004815">
    <property type="entry name" value="Lon_bac/euk-typ"/>
</dbReference>
<dbReference type="FunFam" id="1.20.5.5270:FF:000002">
    <property type="entry name" value="Lon protease homolog"/>
    <property type="match status" value="1"/>
</dbReference>
<comment type="subcellular location">
    <subcellularLocation>
        <location evidence="1 9 10">Cytoplasm</location>
    </subcellularLocation>
</comment>
<dbReference type="AlphaFoldDB" id="A0A0S7BGQ0"/>
<dbReference type="FunFam" id="3.40.50.300:FF:000382">
    <property type="entry name" value="Lon protease homolog 2, peroxisomal"/>
    <property type="match status" value="1"/>
</dbReference>
<dbReference type="InterPro" id="IPR015947">
    <property type="entry name" value="PUA-like_sf"/>
</dbReference>
<evidence type="ECO:0000256" key="11">
    <source>
        <dbReference type="PIRSR" id="PIRSR001174-1"/>
    </source>
</evidence>
<evidence type="ECO:0000313" key="18">
    <source>
        <dbReference type="EMBL" id="GAP14729.1"/>
    </source>
</evidence>
<feature type="active site" evidence="9 11">
    <location>
        <position position="745"/>
    </location>
</feature>
<name>A0A0S7BGQ0_9CHLR</name>
<dbReference type="PIRSF" id="PIRSF001174">
    <property type="entry name" value="Lon_proteas"/>
    <property type="match status" value="1"/>
</dbReference>
<evidence type="ECO:0000256" key="1">
    <source>
        <dbReference type="ARBA" id="ARBA00004496"/>
    </source>
</evidence>
<keyword evidence="7 9" id="KW-0067">ATP-binding</keyword>
<feature type="domain" description="Lon proteolytic" evidence="16">
    <location>
        <begin position="658"/>
        <end position="839"/>
    </location>
</feature>
<dbReference type="SMART" id="SM00464">
    <property type="entry name" value="LON"/>
    <property type="match status" value="1"/>
</dbReference>
<dbReference type="GO" id="GO:0006515">
    <property type="term" value="P:protein quality control for misfolded or incompletely synthesized proteins"/>
    <property type="evidence" value="ECO:0007669"/>
    <property type="project" value="UniProtKB-UniRule"/>
</dbReference>
<dbReference type="InterPro" id="IPR003959">
    <property type="entry name" value="ATPase_AAA_core"/>
</dbReference>
<dbReference type="InterPro" id="IPR008269">
    <property type="entry name" value="Lon_proteolytic"/>
</dbReference>
<evidence type="ECO:0000256" key="2">
    <source>
        <dbReference type="ARBA" id="ARBA00022490"/>
    </source>
</evidence>
<evidence type="ECO:0000313" key="19">
    <source>
        <dbReference type="Proteomes" id="UP000055060"/>
    </source>
</evidence>
<dbReference type="CDD" id="cd19500">
    <property type="entry name" value="RecA-like_Lon"/>
    <property type="match status" value="1"/>
</dbReference>
<evidence type="ECO:0000256" key="10">
    <source>
        <dbReference type="PIRNR" id="PIRNR001174"/>
    </source>
</evidence>
<dbReference type="SUPFAM" id="SSF52540">
    <property type="entry name" value="P-loop containing nucleoside triphosphate hydrolases"/>
    <property type="match status" value="1"/>
</dbReference>
<accession>A0A0S7BGQ0</accession>
<dbReference type="Proteomes" id="UP000055060">
    <property type="component" value="Unassembled WGS sequence"/>
</dbReference>
<keyword evidence="2 9" id="KW-0963">Cytoplasm</keyword>
<dbReference type="InterPro" id="IPR054594">
    <property type="entry name" value="Lon_lid"/>
</dbReference>
<dbReference type="PROSITE" id="PS51786">
    <property type="entry name" value="LON_PROTEOLYTIC"/>
    <property type="match status" value="1"/>
</dbReference>
<dbReference type="InterPro" id="IPR008268">
    <property type="entry name" value="Peptidase_S16_AS"/>
</dbReference>
<evidence type="ECO:0000256" key="8">
    <source>
        <dbReference type="ARBA" id="ARBA00023016"/>
    </source>
</evidence>
<dbReference type="Pfam" id="PF22667">
    <property type="entry name" value="Lon_lid"/>
    <property type="match status" value="1"/>
</dbReference>